<evidence type="ECO:0000256" key="1">
    <source>
        <dbReference type="SAM" id="MobiDB-lite"/>
    </source>
</evidence>
<feature type="chain" id="PRO_5022871432" evidence="2">
    <location>
        <begin position="21"/>
        <end position="215"/>
    </location>
</feature>
<evidence type="ECO:0000313" key="3">
    <source>
        <dbReference type="EMBL" id="TFK84611.1"/>
    </source>
</evidence>
<gene>
    <name evidence="3" type="ORF">K466DRAFT_577233</name>
</gene>
<keyword evidence="2" id="KW-0732">Signal</keyword>
<dbReference type="PANTHER" id="PTHR37487:SF2">
    <property type="entry name" value="EXPRESSED PROTEIN"/>
    <property type="match status" value="1"/>
</dbReference>
<dbReference type="EMBL" id="ML211305">
    <property type="protein sequence ID" value="TFK84611.1"/>
    <property type="molecule type" value="Genomic_DNA"/>
</dbReference>
<sequence>MKSFSASLVTVALLAVGAAAQNFQINTPNPPTQCVPTQFTWSGGTPPYFLVSSTSVINPGGQPGAAALQQYPNLQSSPFTWSSNISAGTSISLSLTDSTGANALSAPVTILSGPDSSCLNGGAPASSGSAPTSGSTSAAGTGTTSAGTTSAAGTSTGTSPASGTGTTKASTTGTGTGTSTTASATGGSGSNGALSNVASVGVVGILGAVAAALLA</sequence>
<name>A0A5C3P557_9APHY</name>
<feature type="compositionally biased region" description="Low complexity" evidence="1">
    <location>
        <begin position="121"/>
        <end position="185"/>
    </location>
</feature>
<feature type="signal peptide" evidence="2">
    <location>
        <begin position="1"/>
        <end position="20"/>
    </location>
</feature>
<dbReference type="STRING" id="1314778.A0A5C3P557"/>
<dbReference type="Proteomes" id="UP000308197">
    <property type="component" value="Unassembled WGS sequence"/>
</dbReference>
<dbReference type="PANTHER" id="PTHR37487">
    <property type="entry name" value="CHROMOSOME 1, WHOLE GENOME SHOTGUN SEQUENCE"/>
    <property type="match status" value="1"/>
</dbReference>
<evidence type="ECO:0000256" key="2">
    <source>
        <dbReference type="SAM" id="SignalP"/>
    </source>
</evidence>
<protein>
    <submittedName>
        <fullName evidence="3">Uncharacterized protein</fullName>
    </submittedName>
</protein>
<reference evidence="3 4" key="1">
    <citation type="journal article" date="2019" name="Nat. Ecol. Evol.">
        <title>Megaphylogeny resolves global patterns of mushroom evolution.</title>
        <authorList>
            <person name="Varga T."/>
            <person name="Krizsan K."/>
            <person name="Foldi C."/>
            <person name="Dima B."/>
            <person name="Sanchez-Garcia M."/>
            <person name="Sanchez-Ramirez S."/>
            <person name="Szollosi G.J."/>
            <person name="Szarkandi J.G."/>
            <person name="Papp V."/>
            <person name="Albert L."/>
            <person name="Andreopoulos W."/>
            <person name="Angelini C."/>
            <person name="Antonin V."/>
            <person name="Barry K.W."/>
            <person name="Bougher N.L."/>
            <person name="Buchanan P."/>
            <person name="Buyck B."/>
            <person name="Bense V."/>
            <person name="Catcheside P."/>
            <person name="Chovatia M."/>
            <person name="Cooper J."/>
            <person name="Damon W."/>
            <person name="Desjardin D."/>
            <person name="Finy P."/>
            <person name="Geml J."/>
            <person name="Haridas S."/>
            <person name="Hughes K."/>
            <person name="Justo A."/>
            <person name="Karasinski D."/>
            <person name="Kautmanova I."/>
            <person name="Kiss B."/>
            <person name="Kocsube S."/>
            <person name="Kotiranta H."/>
            <person name="LaButti K.M."/>
            <person name="Lechner B.E."/>
            <person name="Liimatainen K."/>
            <person name="Lipzen A."/>
            <person name="Lukacs Z."/>
            <person name="Mihaltcheva S."/>
            <person name="Morgado L.N."/>
            <person name="Niskanen T."/>
            <person name="Noordeloos M.E."/>
            <person name="Ohm R.A."/>
            <person name="Ortiz-Santana B."/>
            <person name="Ovrebo C."/>
            <person name="Racz N."/>
            <person name="Riley R."/>
            <person name="Savchenko A."/>
            <person name="Shiryaev A."/>
            <person name="Soop K."/>
            <person name="Spirin V."/>
            <person name="Szebenyi C."/>
            <person name="Tomsovsky M."/>
            <person name="Tulloss R.E."/>
            <person name="Uehling J."/>
            <person name="Grigoriev I.V."/>
            <person name="Vagvolgyi C."/>
            <person name="Papp T."/>
            <person name="Martin F.M."/>
            <person name="Miettinen O."/>
            <person name="Hibbett D.S."/>
            <person name="Nagy L.G."/>
        </authorList>
    </citation>
    <scope>NUCLEOTIDE SEQUENCE [LARGE SCALE GENOMIC DNA]</scope>
    <source>
        <strain evidence="3 4">HHB13444</strain>
    </source>
</reference>
<evidence type="ECO:0000313" key="4">
    <source>
        <dbReference type="Proteomes" id="UP000308197"/>
    </source>
</evidence>
<proteinExistence type="predicted"/>
<keyword evidence="4" id="KW-1185">Reference proteome</keyword>
<feature type="region of interest" description="Disordered" evidence="1">
    <location>
        <begin position="121"/>
        <end position="190"/>
    </location>
</feature>
<accession>A0A5C3P557</accession>
<dbReference type="InParanoid" id="A0A5C3P557"/>
<organism evidence="3 4">
    <name type="scientific">Polyporus arcularius HHB13444</name>
    <dbReference type="NCBI Taxonomy" id="1314778"/>
    <lineage>
        <taxon>Eukaryota</taxon>
        <taxon>Fungi</taxon>
        <taxon>Dikarya</taxon>
        <taxon>Basidiomycota</taxon>
        <taxon>Agaricomycotina</taxon>
        <taxon>Agaricomycetes</taxon>
        <taxon>Polyporales</taxon>
        <taxon>Polyporaceae</taxon>
        <taxon>Polyporus</taxon>
    </lineage>
</organism>
<dbReference type="AlphaFoldDB" id="A0A5C3P557"/>